<dbReference type="Pfam" id="PF09579">
    <property type="entry name" value="Spore_YtfJ"/>
    <property type="match status" value="1"/>
</dbReference>
<keyword evidence="2" id="KW-0812">Transmembrane</keyword>
<protein>
    <submittedName>
        <fullName evidence="3">Spore germination protein GerW family protein</fullName>
    </submittedName>
</protein>
<dbReference type="RefSeq" id="WP_270156997.1">
    <property type="nucleotide sequence ID" value="NZ_JAPNNL010000094.1"/>
</dbReference>
<dbReference type="PANTHER" id="PTHR39162:SF1">
    <property type="entry name" value="SPORULATION PROTEIN YTFJ"/>
    <property type="match status" value="1"/>
</dbReference>
<evidence type="ECO:0000313" key="3">
    <source>
        <dbReference type="EMBL" id="MDA0636135.1"/>
    </source>
</evidence>
<dbReference type="Proteomes" id="UP001144036">
    <property type="component" value="Unassembled WGS sequence"/>
</dbReference>
<sequence length="143" mass="15042">MDIVEIAEKSKDSAQVKRVFGDPVQHGDVVVIPVARIAYGGGGGGGQGEKEPVAKEPVAKEPVAKEPGAKEQGDKRRGESGSGGGLGYGVSATPAGVFVIKDGDVRWQPAVDVNRIVAGGQIVAVVLLLTLRAIMKRRRRRRH</sequence>
<feature type="compositionally biased region" description="Basic and acidic residues" evidence="1">
    <location>
        <begin position="48"/>
        <end position="79"/>
    </location>
</feature>
<dbReference type="InterPro" id="IPR014229">
    <property type="entry name" value="Spore_YtfJ"/>
</dbReference>
<proteinExistence type="predicted"/>
<organism evidence="3 4">
    <name type="scientific">Nonomuraea corallina</name>
    <dbReference type="NCBI Taxonomy" id="2989783"/>
    <lineage>
        <taxon>Bacteria</taxon>
        <taxon>Bacillati</taxon>
        <taxon>Actinomycetota</taxon>
        <taxon>Actinomycetes</taxon>
        <taxon>Streptosporangiales</taxon>
        <taxon>Streptosporangiaceae</taxon>
        <taxon>Nonomuraea</taxon>
    </lineage>
</organism>
<keyword evidence="4" id="KW-1185">Reference proteome</keyword>
<evidence type="ECO:0000256" key="1">
    <source>
        <dbReference type="SAM" id="MobiDB-lite"/>
    </source>
</evidence>
<keyword evidence="2" id="KW-0472">Membrane</keyword>
<evidence type="ECO:0000256" key="2">
    <source>
        <dbReference type="SAM" id="Phobius"/>
    </source>
</evidence>
<dbReference type="EMBL" id="JAPNNL010000094">
    <property type="protein sequence ID" value="MDA0636135.1"/>
    <property type="molecule type" value="Genomic_DNA"/>
</dbReference>
<evidence type="ECO:0000313" key="4">
    <source>
        <dbReference type="Proteomes" id="UP001144036"/>
    </source>
</evidence>
<feature type="region of interest" description="Disordered" evidence="1">
    <location>
        <begin position="42"/>
        <end position="89"/>
    </location>
</feature>
<feature type="transmembrane region" description="Helical" evidence="2">
    <location>
        <begin position="116"/>
        <end position="135"/>
    </location>
</feature>
<comment type="caution">
    <text evidence="3">The sequence shown here is derived from an EMBL/GenBank/DDBJ whole genome shotgun (WGS) entry which is preliminary data.</text>
</comment>
<gene>
    <name evidence="3" type="ORF">OUY22_22160</name>
</gene>
<name>A0ABT4SGL1_9ACTN</name>
<reference evidence="3" key="1">
    <citation type="submission" date="2022-11" db="EMBL/GenBank/DDBJ databases">
        <title>Nonomuraea corallina sp. nov., a new species of the genus Nonomuraea isolated from sea side sediment in Thai sea.</title>
        <authorList>
            <person name="Ngamcharungchit C."/>
            <person name="Matsumoto A."/>
            <person name="Suriyachadkun C."/>
            <person name="Panbangred W."/>
            <person name="Inahashi Y."/>
            <person name="Intra B."/>
        </authorList>
    </citation>
    <scope>NUCLEOTIDE SEQUENCE</scope>
    <source>
        <strain evidence="3">MCN248</strain>
    </source>
</reference>
<accession>A0ABT4SGL1</accession>
<keyword evidence="2" id="KW-1133">Transmembrane helix</keyword>
<dbReference type="PANTHER" id="PTHR39162">
    <property type="entry name" value="GLL3345 PROTEIN"/>
    <property type="match status" value="1"/>
</dbReference>